<feature type="compositionally biased region" description="Basic residues" evidence="4">
    <location>
        <begin position="318"/>
        <end position="328"/>
    </location>
</feature>
<dbReference type="Proteomes" id="UP000285301">
    <property type="component" value="Unassembled WGS sequence"/>
</dbReference>
<feature type="region of interest" description="Disordered" evidence="4">
    <location>
        <begin position="277"/>
        <end position="381"/>
    </location>
</feature>
<feature type="region of interest" description="Disordered" evidence="4">
    <location>
        <begin position="87"/>
        <end position="119"/>
    </location>
</feature>
<proteinExistence type="predicted"/>
<evidence type="ECO:0000313" key="10">
    <source>
        <dbReference type="Proteomes" id="UP000285301"/>
    </source>
</evidence>
<dbReference type="STRING" id="1965070.A0A3S3P3V1"/>
<dbReference type="OrthoDB" id="10029564at2759"/>
<evidence type="ECO:0000256" key="3">
    <source>
        <dbReference type="ARBA" id="ARBA00023273"/>
    </source>
</evidence>
<feature type="domain" description="PDZ" evidence="5">
    <location>
        <begin position="1"/>
        <end position="66"/>
    </location>
</feature>
<feature type="compositionally biased region" description="Basic residues" evidence="4">
    <location>
        <begin position="350"/>
        <end position="359"/>
    </location>
</feature>
<protein>
    <submittedName>
        <fullName evidence="6">Whirlin-like protein</fullName>
    </submittedName>
</protein>
<dbReference type="AlphaFoldDB" id="A0A3S3P3V1"/>
<dbReference type="InterPro" id="IPR001478">
    <property type="entry name" value="PDZ"/>
</dbReference>
<dbReference type="Gene3D" id="1.20.1160.20">
    <property type="match status" value="1"/>
</dbReference>
<evidence type="ECO:0000313" key="7">
    <source>
        <dbReference type="EMBL" id="RWS07977.1"/>
    </source>
</evidence>
<accession>A0A3S3P3V1</accession>
<dbReference type="EMBL" id="NCKU01002917">
    <property type="protein sequence ID" value="RWS08550.1"/>
    <property type="molecule type" value="Genomic_DNA"/>
</dbReference>
<dbReference type="EMBL" id="NCKU01003442">
    <property type="protein sequence ID" value="RWS07505.1"/>
    <property type="molecule type" value="Genomic_DNA"/>
</dbReference>
<dbReference type="PANTHER" id="PTHR23116:SF29">
    <property type="entry name" value="PDZ DOMAIN-CONTAINING PROTEIN 7"/>
    <property type="match status" value="1"/>
</dbReference>
<evidence type="ECO:0000256" key="1">
    <source>
        <dbReference type="ARBA" id="ARBA00004316"/>
    </source>
</evidence>
<feature type="compositionally biased region" description="Low complexity" evidence="4">
    <location>
        <begin position="105"/>
        <end position="119"/>
    </location>
</feature>
<feature type="compositionally biased region" description="Polar residues" evidence="4">
    <location>
        <begin position="166"/>
        <end position="181"/>
    </location>
</feature>
<dbReference type="InterPro" id="IPR051844">
    <property type="entry name" value="USH2_Complex_Protein"/>
</dbReference>
<evidence type="ECO:0000313" key="8">
    <source>
        <dbReference type="EMBL" id="RWS08535.1"/>
    </source>
</evidence>
<sequence>MEKGISLGLMIRGGLEYGLGIYVTGIDPNTLADKAGLKVGDQLLTVNNYNFQNVLHDEAVDILRSSARLTMKVRYVGKVPASTAPLIKDLSGGSGTHGNHHHNPSEASSSSPSSSHQSTISYHFAQIPSSRCSVRDIRRLHHQSSSSAAIVSSSGKSSPLRRTGQEKSNNGVHRNGQQQHITPKLMVTDSGDEELLESKLQEYLTENERITFAFYRNEYVTKGMTIDAFIALLLELLDTNEKYSLLNHIRGIIRQEDIDKFDELIFKREEQAMIKSKANTQEKPLFITTTEDSSDSSSCYQPEADRNEDSDSIENNPRCKHTRSQSKRHLPDVPIAESHGYNEESDLNARRKIRNTRRLSRSDAGKANEPSESHSLSPTRGLFRKIVPRRHSSCNTQVKPLGSDSQLLSVNNTDERRWSIAAAHEIPANCEGSNYNAADIRTARSLSNEMPLCGKAAGGREMRSGSGNHLQLPIPSDSFGAPNNNLASPPHLRVRRHRSLPSPTFANPNAQSLAINQQHHRSSSFRLPHRHATQEPGGRLRVMVKKTKPILGIAIEGGINVINQQQPRIISIHVSKKKCLSVSD</sequence>
<comment type="caution">
    <text evidence="6">The sequence shown here is derived from an EMBL/GenBank/DDBJ whole genome shotgun (WGS) entry which is preliminary data.</text>
</comment>
<evidence type="ECO:0000256" key="2">
    <source>
        <dbReference type="ARBA" id="ARBA00022737"/>
    </source>
</evidence>
<organism evidence="6 10">
    <name type="scientific">Dinothrombium tinctorium</name>
    <dbReference type="NCBI Taxonomy" id="1965070"/>
    <lineage>
        <taxon>Eukaryota</taxon>
        <taxon>Metazoa</taxon>
        <taxon>Ecdysozoa</taxon>
        <taxon>Arthropoda</taxon>
        <taxon>Chelicerata</taxon>
        <taxon>Arachnida</taxon>
        <taxon>Acari</taxon>
        <taxon>Acariformes</taxon>
        <taxon>Trombidiformes</taxon>
        <taxon>Prostigmata</taxon>
        <taxon>Anystina</taxon>
        <taxon>Parasitengona</taxon>
        <taxon>Trombidioidea</taxon>
        <taxon>Trombidiidae</taxon>
        <taxon>Dinothrombium</taxon>
    </lineage>
</organism>
<keyword evidence="2" id="KW-0677">Repeat</keyword>
<evidence type="ECO:0000313" key="9">
    <source>
        <dbReference type="EMBL" id="RWS08550.1"/>
    </source>
</evidence>
<dbReference type="GO" id="GO:0005886">
    <property type="term" value="C:plasma membrane"/>
    <property type="evidence" value="ECO:0007669"/>
    <property type="project" value="TreeGrafter"/>
</dbReference>
<evidence type="ECO:0000313" key="6">
    <source>
        <dbReference type="EMBL" id="RWS07505.1"/>
    </source>
</evidence>
<gene>
    <name evidence="7" type="ORF">B4U79_00953</name>
    <name evidence="9" type="ORF">B4U79_05166</name>
    <name evidence="6" type="ORF">B4U79_06624</name>
    <name evidence="8" type="ORF">B4U79_14682</name>
</gene>
<dbReference type="PANTHER" id="PTHR23116">
    <property type="entry name" value="PDZ DOMAIN CONTAINING WHIRLIN AND HARMONIN-RELATED"/>
    <property type="match status" value="1"/>
</dbReference>
<dbReference type="FunFam" id="2.30.42.10:FF:000087">
    <property type="entry name" value="Whirlin a"/>
    <property type="match status" value="1"/>
</dbReference>
<dbReference type="PROSITE" id="PS50106">
    <property type="entry name" value="PDZ"/>
    <property type="match status" value="1"/>
</dbReference>
<name>A0A3S3P3V1_9ACAR</name>
<dbReference type="InterPro" id="IPR036034">
    <property type="entry name" value="PDZ_sf"/>
</dbReference>
<reference evidence="6 10" key="1">
    <citation type="journal article" date="2018" name="Gigascience">
        <title>Genomes of trombidid mites reveal novel predicted allergens and laterally-transferred genes associated with secondary metabolism.</title>
        <authorList>
            <person name="Dong X."/>
            <person name="Chaisiri K."/>
            <person name="Xia D."/>
            <person name="Armstrong S.D."/>
            <person name="Fang Y."/>
            <person name="Donnelly M.J."/>
            <person name="Kadowaki T."/>
            <person name="McGarry J.W."/>
            <person name="Darby A.C."/>
            <person name="Makepeace B.L."/>
        </authorList>
    </citation>
    <scope>NUCLEOTIDE SEQUENCE [LARGE SCALE GENOMIC DNA]</scope>
    <source>
        <strain evidence="6">UoL-WK</strain>
    </source>
</reference>
<dbReference type="GO" id="GO:0032426">
    <property type="term" value="C:stereocilium tip"/>
    <property type="evidence" value="ECO:0007669"/>
    <property type="project" value="TreeGrafter"/>
</dbReference>
<dbReference type="Gene3D" id="2.30.42.10">
    <property type="match status" value="1"/>
</dbReference>
<dbReference type="EMBL" id="NCKU01002924">
    <property type="protein sequence ID" value="RWS08535.1"/>
    <property type="molecule type" value="Genomic_DNA"/>
</dbReference>
<dbReference type="Pfam" id="PF00595">
    <property type="entry name" value="PDZ"/>
    <property type="match status" value="1"/>
</dbReference>
<feature type="compositionally biased region" description="Basic and acidic residues" evidence="4">
    <location>
        <begin position="360"/>
        <end position="372"/>
    </location>
</feature>
<evidence type="ECO:0000259" key="5">
    <source>
        <dbReference type="PROSITE" id="PS50106"/>
    </source>
</evidence>
<comment type="subcellular location">
    <subcellularLocation>
        <location evidence="1">Cell projection</location>
    </subcellularLocation>
</comment>
<feature type="region of interest" description="Disordered" evidence="4">
    <location>
        <begin position="143"/>
        <end position="183"/>
    </location>
</feature>
<dbReference type="EMBL" id="NCKU01003200">
    <property type="protein sequence ID" value="RWS07977.1"/>
    <property type="molecule type" value="Genomic_DNA"/>
</dbReference>
<dbReference type="SUPFAM" id="SSF50156">
    <property type="entry name" value="PDZ domain-like"/>
    <property type="match status" value="1"/>
</dbReference>
<keyword evidence="10" id="KW-1185">Reference proteome</keyword>
<feature type="compositionally biased region" description="Polar residues" evidence="4">
    <location>
        <begin position="277"/>
        <end position="291"/>
    </location>
</feature>
<evidence type="ECO:0000256" key="4">
    <source>
        <dbReference type="SAM" id="MobiDB-lite"/>
    </source>
</evidence>
<keyword evidence="3" id="KW-0966">Cell projection</keyword>
<feature type="compositionally biased region" description="Low complexity" evidence="4">
    <location>
        <begin position="144"/>
        <end position="158"/>
    </location>
</feature>
<reference evidence="6" key="2">
    <citation type="submission" date="2018-11" db="EMBL/GenBank/DDBJ databases">
        <title>Trombidioid mite genomics.</title>
        <authorList>
            <person name="Dong X."/>
        </authorList>
    </citation>
    <scope>NUCLEOTIDE SEQUENCE</scope>
    <source>
        <strain evidence="6">UoL-WK</strain>
    </source>
</reference>
<dbReference type="GO" id="GO:0005929">
    <property type="term" value="C:cilium"/>
    <property type="evidence" value="ECO:0007669"/>
    <property type="project" value="TreeGrafter"/>
</dbReference>
<dbReference type="GO" id="GO:0002142">
    <property type="term" value="C:stereocilia ankle link complex"/>
    <property type="evidence" value="ECO:0007669"/>
    <property type="project" value="TreeGrafter"/>
</dbReference>
<dbReference type="SMART" id="SM00228">
    <property type="entry name" value="PDZ"/>
    <property type="match status" value="1"/>
</dbReference>